<proteinExistence type="predicted"/>
<gene>
    <name evidence="2" type="ORF">SCABRO_01780</name>
</gene>
<evidence type="ECO:0000313" key="3">
    <source>
        <dbReference type="Proteomes" id="UP000030652"/>
    </source>
</evidence>
<name>A0A0B0EMT8_9BACT</name>
<feature type="transmembrane region" description="Helical" evidence="1">
    <location>
        <begin position="32"/>
        <end position="55"/>
    </location>
</feature>
<reference evidence="2 3" key="1">
    <citation type="submission" date="2014-10" db="EMBL/GenBank/DDBJ databases">
        <title>Draft genome of anammox bacterium scalindua brodae, obtained using differential coverage binning of sequence data from two enrichment reactors.</title>
        <authorList>
            <person name="Speth D.R."/>
            <person name="Russ L."/>
            <person name="Kartal B."/>
            <person name="Op den Camp H.J."/>
            <person name="Dutilh B.E."/>
            <person name="Jetten M.S."/>
        </authorList>
    </citation>
    <scope>NUCLEOTIDE SEQUENCE [LARGE SCALE GENOMIC DNA]</scope>
    <source>
        <strain evidence="2">RU1</strain>
    </source>
</reference>
<comment type="caution">
    <text evidence="2">The sequence shown here is derived from an EMBL/GenBank/DDBJ whole genome shotgun (WGS) entry which is preliminary data.</text>
</comment>
<keyword evidence="1" id="KW-0812">Transmembrane</keyword>
<keyword evidence="1" id="KW-0472">Membrane</keyword>
<organism evidence="2 3">
    <name type="scientific">Candidatus Scalindua brodae</name>
    <dbReference type="NCBI Taxonomy" id="237368"/>
    <lineage>
        <taxon>Bacteria</taxon>
        <taxon>Pseudomonadati</taxon>
        <taxon>Planctomycetota</taxon>
        <taxon>Candidatus Brocadiia</taxon>
        <taxon>Candidatus Brocadiales</taxon>
        <taxon>Candidatus Scalinduaceae</taxon>
        <taxon>Candidatus Scalindua</taxon>
    </lineage>
</organism>
<protein>
    <submittedName>
        <fullName evidence="2">Uncharacterized protein</fullName>
    </submittedName>
</protein>
<dbReference type="EMBL" id="JRYO01000128">
    <property type="protein sequence ID" value="KHE92463.1"/>
    <property type="molecule type" value="Genomic_DNA"/>
</dbReference>
<evidence type="ECO:0000313" key="2">
    <source>
        <dbReference type="EMBL" id="KHE92463.1"/>
    </source>
</evidence>
<dbReference type="Proteomes" id="UP000030652">
    <property type="component" value="Unassembled WGS sequence"/>
</dbReference>
<accession>A0A0B0EMT8</accession>
<evidence type="ECO:0000256" key="1">
    <source>
        <dbReference type="SAM" id="Phobius"/>
    </source>
</evidence>
<keyword evidence="1" id="KW-1133">Transmembrane helix</keyword>
<sequence length="330" mass="39165">MNKNNLCNFCGKHSDIILTKDIYPLTSALGDFNLGVVFICRICYLATLFSFFNYVNLKKEEKKSGVYFFYHFSSPEVMIEYSRQQISYLQNETLASLQTKVGGKYSIVFDHLYEKIKTLNSIERYRPSVTIYVLLNDNREAIYENIVLPNGLLNFWLLLNNANYADQWSLIHKNLNCKDDYLRFVDGTLPISKLKKNKREVVKAYLKEVALMKEELIVVCEKLSESLSEYFKKVHEKNPSRRDHWTEEFYDFFNVKKAHELFNNLFTMNNDYFKWTKGGNLFSVSEAKLLLEEFKLFNLFYSLIEYFILNSLNEIDKEQYFKYIDKKSNI</sequence>
<dbReference type="AlphaFoldDB" id="A0A0B0EMT8"/>